<gene>
    <name evidence="3" type="ORF">VTJ83DRAFT_4204</name>
</gene>
<feature type="coiled-coil region" evidence="1">
    <location>
        <begin position="315"/>
        <end position="427"/>
    </location>
</feature>
<evidence type="ECO:0000313" key="4">
    <source>
        <dbReference type="Proteomes" id="UP001600064"/>
    </source>
</evidence>
<dbReference type="Proteomes" id="UP001600064">
    <property type="component" value="Unassembled WGS sequence"/>
</dbReference>
<dbReference type="Gene3D" id="6.10.140.1230">
    <property type="match status" value="1"/>
</dbReference>
<dbReference type="EMBL" id="JAZGUE010000004">
    <property type="protein sequence ID" value="KAL2266927.1"/>
    <property type="molecule type" value="Genomic_DNA"/>
</dbReference>
<proteinExistence type="predicted"/>
<dbReference type="InterPro" id="IPR005024">
    <property type="entry name" value="Snf7_fam"/>
</dbReference>
<sequence>MSQSLFDYLVENEPAFRKTRLPALYSEFQTQRTVKPDAYQANVSAWRQALARIVSSGLAPSPRGQDPSLFVLHSGEQLARALESKQYGRPLALGAVVQEALAARDLIPLREFLDAKDSIYRRSWSVWNLASWTMKQLGVADYLKSDALPPGDFVVLSNVEEAGRAFPEHAKDATGAGTRFERTFTKAHFHRVFNALLVDGKQLSKADTDVMLRFLARDKGAVAYDGATVRIYPPDTAAVPDDEPAAITPEDASMAQIKELLTGLTHQASVLTERIAQLTSQAALAAKQQNRTVALAALRSRKLAEATLARRLAAANQLEEVAASLEHACDNARLAKAMEASTAALQGLHARTGGARRVEEVVAALREQMDAVDEVASILAESAGTVVVDEGELDEELEAMEAAERKAKEAAAESARAEEVRKRLAEAGQVPAALPAAGAAEEKKADGELRSAEDLMSRLSLKE</sequence>
<dbReference type="Pfam" id="PF03357">
    <property type="entry name" value="Snf7"/>
    <property type="match status" value="1"/>
</dbReference>
<reference evidence="3 4" key="1">
    <citation type="journal article" date="2024" name="Commun. Biol.">
        <title>Comparative genomic analysis of thermophilic fungi reveals convergent evolutionary adaptations and gene losses.</title>
        <authorList>
            <person name="Steindorff A.S."/>
            <person name="Aguilar-Pontes M.V."/>
            <person name="Robinson A.J."/>
            <person name="Andreopoulos B."/>
            <person name="LaButti K."/>
            <person name="Kuo A."/>
            <person name="Mondo S."/>
            <person name="Riley R."/>
            <person name="Otillar R."/>
            <person name="Haridas S."/>
            <person name="Lipzen A."/>
            <person name="Grimwood J."/>
            <person name="Schmutz J."/>
            <person name="Clum A."/>
            <person name="Reid I.D."/>
            <person name="Moisan M.C."/>
            <person name="Butler G."/>
            <person name="Nguyen T.T.M."/>
            <person name="Dewar K."/>
            <person name="Conant G."/>
            <person name="Drula E."/>
            <person name="Henrissat B."/>
            <person name="Hansel C."/>
            <person name="Singer S."/>
            <person name="Hutchinson M.I."/>
            <person name="de Vries R.P."/>
            <person name="Natvig D.O."/>
            <person name="Powell A.J."/>
            <person name="Tsang A."/>
            <person name="Grigoriev I.V."/>
        </authorList>
    </citation>
    <scope>NUCLEOTIDE SEQUENCE [LARGE SCALE GENOMIC DNA]</scope>
    <source>
        <strain evidence="3 4">ATCC 22073</strain>
    </source>
</reference>
<evidence type="ECO:0000313" key="3">
    <source>
        <dbReference type="EMBL" id="KAL2266927.1"/>
    </source>
</evidence>
<organism evidence="3 4">
    <name type="scientific">Remersonia thermophila</name>
    <dbReference type="NCBI Taxonomy" id="72144"/>
    <lineage>
        <taxon>Eukaryota</taxon>
        <taxon>Fungi</taxon>
        <taxon>Dikarya</taxon>
        <taxon>Ascomycota</taxon>
        <taxon>Pezizomycotina</taxon>
        <taxon>Sordariomycetes</taxon>
        <taxon>Sordariomycetidae</taxon>
        <taxon>Sordariales</taxon>
        <taxon>Sordariales incertae sedis</taxon>
        <taxon>Remersonia</taxon>
    </lineage>
</organism>
<keyword evidence="1" id="KW-0175">Coiled coil</keyword>
<keyword evidence="4" id="KW-1185">Reference proteome</keyword>
<dbReference type="PANTHER" id="PTHR22761">
    <property type="entry name" value="CHARGED MULTIVESICULAR BODY PROTEIN"/>
    <property type="match status" value="1"/>
</dbReference>
<protein>
    <submittedName>
        <fullName evidence="3">Uncharacterized protein</fullName>
    </submittedName>
</protein>
<evidence type="ECO:0000256" key="1">
    <source>
        <dbReference type="SAM" id="Coils"/>
    </source>
</evidence>
<dbReference type="RefSeq" id="XP_070865654.1">
    <property type="nucleotide sequence ID" value="XM_071010668.1"/>
</dbReference>
<name>A0ABR4DBG0_9PEZI</name>
<comment type="caution">
    <text evidence="3">The sequence shown here is derived from an EMBL/GenBank/DDBJ whole genome shotgun (WGS) entry which is preliminary data.</text>
</comment>
<accession>A0ABR4DBG0</accession>
<dbReference type="GeneID" id="98125312"/>
<feature type="compositionally biased region" description="Basic and acidic residues" evidence="2">
    <location>
        <begin position="440"/>
        <end position="463"/>
    </location>
</feature>
<evidence type="ECO:0000256" key="2">
    <source>
        <dbReference type="SAM" id="MobiDB-lite"/>
    </source>
</evidence>
<dbReference type="PANTHER" id="PTHR22761:SF18">
    <property type="entry name" value="SORTING PROTEIN SNF7 FAMILY PROTEIN, PUTATIVE (AFU_ORTHOLOGUE AFUA_2G16692)-RELATED"/>
    <property type="match status" value="1"/>
</dbReference>
<feature type="region of interest" description="Disordered" evidence="2">
    <location>
        <begin position="431"/>
        <end position="463"/>
    </location>
</feature>